<proteinExistence type="predicted"/>
<organism evidence="1 2">
    <name type="scientific">Colwellia maritima</name>
    <dbReference type="NCBI Taxonomy" id="2912588"/>
    <lineage>
        <taxon>Bacteria</taxon>
        <taxon>Pseudomonadati</taxon>
        <taxon>Pseudomonadota</taxon>
        <taxon>Gammaproteobacteria</taxon>
        <taxon>Alteromonadales</taxon>
        <taxon>Colwelliaceae</taxon>
        <taxon>Colwellia</taxon>
    </lineage>
</organism>
<evidence type="ECO:0000313" key="1">
    <source>
        <dbReference type="EMBL" id="MCI2285133.1"/>
    </source>
</evidence>
<reference evidence="1" key="1">
    <citation type="submission" date="2022-01" db="EMBL/GenBank/DDBJ databases">
        <title>Colwellia maritima, isolated from seawater.</title>
        <authorList>
            <person name="Kristyanto S."/>
            <person name="Jung J."/>
            <person name="Jeon C.O."/>
        </authorList>
    </citation>
    <scope>NUCLEOTIDE SEQUENCE</scope>
    <source>
        <strain evidence="1">MSW7</strain>
    </source>
</reference>
<accession>A0ABS9X4G5</accession>
<evidence type="ECO:0000313" key="2">
    <source>
        <dbReference type="Proteomes" id="UP001139646"/>
    </source>
</evidence>
<protein>
    <recommendedName>
        <fullName evidence="3">Apea-like HEPN domain-containing protein</fullName>
    </recommendedName>
</protein>
<evidence type="ECO:0008006" key="3">
    <source>
        <dbReference type="Google" id="ProtNLM"/>
    </source>
</evidence>
<name>A0ABS9X4G5_9GAMM</name>
<dbReference type="Proteomes" id="UP001139646">
    <property type="component" value="Unassembled WGS sequence"/>
</dbReference>
<keyword evidence="2" id="KW-1185">Reference proteome</keyword>
<dbReference type="EMBL" id="JAKKSL010000004">
    <property type="protein sequence ID" value="MCI2285133.1"/>
    <property type="molecule type" value="Genomic_DNA"/>
</dbReference>
<comment type="caution">
    <text evidence="1">The sequence shown here is derived from an EMBL/GenBank/DDBJ whole genome shotgun (WGS) entry which is preliminary data.</text>
</comment>
<dbReference type="RefSeq" id="WP_242287835.1">
    <property type="nucleotide sequence ID" value="NZ_JAKKSL010000004.1"/>
</dbReference>
<gene>
    <name evidence="1" type="ORF">L3081_19275</name>
</gene>
<sequence length="109" mass="12464">MFSKPFWDYQNQKKTEAQWQDDFKTANAFAHKALGHKNTSAVLSVIFSRLYTLRNQTMHGGATWNSAVNRDQMRDAVAFMSKFVPSIIKIMMDSANELWGEPCFPVVEG</sequence>